<dbReference type="InParanoid" id="A0A4Q1BWD1"/>
<evidence type="ECO:0000313" key="2">
    <source>
        <dbReference type="EMBL" id="RXK42392.1"/>
    </source>
</evidence>
<dbReference type="EMBL" id="SDIL01000002">
    <property type="protein sequence ID" value="RXK42392.1"/>
    <property type="molecule type" value="Genomic_DNA"/>
</dbReference>
<sequence length="272" mass="30143">MSPNSRRGSSSAASMSSTASSFTLVDPTSATDILPSWSGAGACVCPFSFHYNDRAPPVFILAELLSREPEKARTGIPDRPSPRIPSEYDDSEITNVPWPQSLTRSDGPVNTSWLISDSTAEFPDVHMVQTVTRNPDVNHPNVNGLAPDNPSEQYLHSITPGIIAVNWTIPASVDHLRRTSYTMEFTLGADEFVRCSVARVDGTVCFDYSLNNSEMHKMVRNPDQSGWREYECHLTQSEASATVTDRAGRIWYVKQDLETGDIEDIRDPDFDL</sequence>
<feature type="compositionally biased region" description="Polar residues" evidence="1">
    <location>
        <begin position="93"/>
        <end position="104"/>
    </location>
</feature>
<feature type="compositionally biased region" description="Low complexity" evidence="1">
    <location>
        <begin position="9"/>
        <end position="21"/>
    </location>
</feature>
<evidence type="ECO:0000313" key="3">
    <source>
        <dbReference type="Proteomes" id="UP000289152"/>
    </source>
</evidence>
<protein>
    <submittedName>
        <fullName evidence="2">Uncharacterized protein</fullName>
    </submittedName>
</protein>
<name>A0A4Q1BWD1_TREME</name>
<dbReference type="AlphaFoldDB" id="A0A4Q1BWD1"/>
<feature type="region of interest" description="Disordered" evidence="1">
    <location>
        <begin position="1"/>
        <end position="21"/>
    </location>
</feature>
<organism evidence="2 3">
    <name type="scientific">Tremella mesenterica</name>
    <name type="common">Jelly fungus</name>
    <dbReference type="NCBI Taxonomy" id="5217"/>
    <lineage>
        <taxon>Eukaryota</taxon>
        <taxon>Fungi</taxon>
        <taxon>Dikarya</taxon>
        <taxon>Basidiomycota</taxon>
        <taxon>Agaricomycotina</taxon>
        <taxon>Tremellomycetes</taxon>
        <taxon>Tremellales</taxon>
        <taxon>Tremellaceae</taxon>
        <taxon>Tremella</taxon>
    </lineage>
</organism>
<accession>A0A4Q1BWD1</accession>
<evidence type="ECO:0000256" key="1">
    <source>
        <dbReference type="SAM" id="MobiDB-lite"/>
    </source>
</evidence>
<proteinExistence type="predicted"/>
<dbReference type="Proteomes" id="UP000289152">
    <property type="component" value="Unassembled WGS sequence"/>
</dbReference>
<feature type="region of interest" description="Disordered" evidence="1">
    <location>
        <begin position="70"/>
        <end position="104"/>
    </location>
</feature>
<comment type="caution">
    <text evidence="2">The sequence shown here is derived from an EMBL/GenBank/DDBJ whole genome shotgun (WGS) entry which is preliminary data.</text>
</comment>
<keyword evidence="3" id="KW-1185">Reference proteome</keyword>
<reference evidence="2 3" key="1">
    <citation type="submission" date="2016-06" db="EMBL/GenBank/DDBJ databases">
        <title>Evolution of pathogenesis and genome organization in the Tremellales.</title>
        <authorList>
            <person name="Cuomo C."/>
            <person name="Litvintseva A."/>
            <person name="Heitman J."/>
            <person name="Chen Y."/>
            <person name="Sun S."/>
            <person name="Springer D."/>
            <person name="Dromer F."/>
            <person name="Young S."/>
            <person name="Zeng Q."/>
            <person name="Chapman S."/>
            <person name="Gujja S."/>
            <person name="Saif S."/>
            <person name="Birren B."/>
        </authorList>
    </citation>
    <scope>NUCLEOTIDE SEQUENCE [LARGE SCALE GENOMIC DNA]</scope>
    <source>
        <strain evidence="2 3">ATCC 28783</strain>
    </source>
</reference>
<gene>
    <name evidence="2" type="ORF">M231_00382</name>
</gene>